<keyword evidence="5" id="KW-0227">DNA damage</keyword>
<keyword evidence="8" id="KW-0234">DNA repair</keyword>
<keyword evidence="11" id="KW-1185">Reference proteome</keyword>
<keyword evidence="3" id="KW-0540">Nuclease</keyword>
<dbReference type="Gene3D" id="3.60.10.10">
    <property type="entry name" value="Endonuclease/exonuclease/phosphatase"/>
    <property type="match status" value="1"/>
</dbReference>
<dbReference type="Pfam" id="PF03372">
    <property type="entry name" value="Exo_endo_phos"/>
    <property type="match status" value="1"/>
</dbReference>
<dbReference type="PANTHER" id="PTHR15822">
    <property type="entry name" value="TRAF AND TNF RECEPTOR-ASSOCIATED PROTEIN"/>
    <property type="match status" value="1"/>
</dbReference>
<evidence type="ECO:0000256" key="7">
    <source>
        <dbReference type="ARBA" id="ARBA00022842"/>
    </source>
</evidence>
<organism evidence="10 11">
    <name type="scientific">Rhodococcus cercidiphylli</name>
    <dbReference type="NCBI Taxonomy" id="489916"/>
    <lineage>
        <taxon>Bacteria</taxon>
        <taxon>Bacillati</taxon>
        <taxon>Actinomycetota</taxon>
        <taxon>Actinomycetes</taxon>
        <taxon>Mycobacteriales</taxon>
        <taxon>Nocardiaceae</taxon>
        <taxon>Rhodococcus</taxon>
    </lineage>
</organism>
<reference evidence="10 11" key="1">
    <citation type="submission" date="2023-10" db="EMBL/GenBank/DDBJ databases">
        <title>Development of a sustainable strategy for remediation of hydrocarbon-contaminated territories based on the waste exchange concept.</title>
        <authorList>
            <person name="Krivoruchko A."/>
        </authorList>
    </citation>
    <scope>NUCLEOTIDE SEQUENCE [LARGE SCALE GENOMIC DNA]</scope>
    <source>
        <strain evidence="10 11">IEGM 1322</strain>
    </source>
</reference>
<dbReference type="PANTHER" id="PTHR15822:SF4">
    <property type="entry name" value="TYROSYL-DNA PHOSPHODIESTERASE 2"/>
    <property type="match status" value="1"/>
</dbReference>
<dbReference type="InterPro" id="IPR051547">
    <property type="entry name" value="TDP2-like"/>
</dbReference>
<comment type="cofactor">
    <cofactor evidence="1">
        <name>Mn(2+)</name>
        <dbReference type="ChEBI" id="CHEBI:29035"/>
    </cofactor>
</comment>
<comment type="cofactor">
    <cofactor evidence="2">
        <name>Mg(2+)</name>
        <dbReference type="ChEBI" id="CHEBI:18420"/>
    </cofactor>
</comment>
<accession>A0ABU4AYD0</accession>
<evidence type="ECO:0000256" key="5">
    <source>
        <dbReference type="ARBA" id="ARBA00022763"/>
    </source>
</evidence>
<feature type="domain" description="Endonuclease/exonuclease/phosphatase" evidence="9">
    <location>
        <begin position="101"/>
        <end position="305"/>
    </location>
</feature>
<dbReference type="RefSeq" id="WP_269595365.1">
    <property type="nucleotide sequence ID" value="NZ_JAWLKE010000004.1"/>
</dbReference>
<evidence type="ECO:0000256" key="8">
    <source>
        <dbReference type="ARBA" id="ARBA00023204"/>
    </source>
</evidence>
<dbReference type="InterPro" id="IPR005135">
    <property type="entry name" value="Endo/exonuclease/phosphatase"/>
</dbReference>
<dbReference type="InterPro" id="IPR036691">
    <property type="entry name" value="Endo/exonu/phosph_ase_sf"/>
</dbReference>
<dbReference type="EMBL" id="JAWLKE010000004">
    <property type="protein sequence ID" value="MDV6231253.1"/>
    <property type="molecule type" value="Genomic_DNA"/>
</dbReference>
<proteinExistence type="predicted"/>
<dbReference type="SUPFAM" id="SSF56219">
    <property type="entry name" value="DNase I-like"/>
    <property type="match status" value="1"/>
</dbReference>
<sequence>MVSASLALLLLFAAVIGIVAHLVDARGQAMLVAASLAHVLMLAAVPGTALAAVAFGWWGLAAGAAVLTGAIATQLPLQRHRPLHRHRSRTTTEAPTLTVLHANIWLGQADLDALVALVEQHRPDVLTLVELTPEAEARLRPRLSGSLPHAYVSAAPGGEGTGIYSRFPLVDEQRHDGFVTELLSARVEMPGRPLVFAVHPVPPWPREPSEWVRELALLRQLLAKIPVDDGPVVVAGDFNATQDHRRYRDLQDGRFVDAAVATGAGMLRTYPAHTWYPPVIAIDHVLVADMAVRSVEPVTVTGSDHRGILARLAFGPH</sequence>
<keyword evidence="10" id="KW-0255">Endonuclease</keyword>
<gene>
    <name evidence="10" type="ORF">R3P95_11905</name>
</gene>
<protein>
    <submittedName>
        <fullName evidence="10">Endonuclease/exonuclease/phosphatase family protein</fullName>
    </submittedName>
</protein>
<evidence type="ECO:0000256" key="1">
    <source>
        <dbReference type="ARBA" id="ARBA00001936"/>
    </source>
</evidence>
<keyword evidence="7" id="KW-0460">Magnesium</keyword>
<evidence type="ECO:0000256" key="3">
    <source>
        <dbReference type="ARBA" id="ARBA00022722"/>
    </source>
</evidence>
<evidence type="ECO:0000313" key="11">
    <source>
        <dbReference type="Proteomes" id="UP001185899"/>
    </source>
</evidence>
<evidence type="ECO:0000259" key="9">
    <source>
        <dbReference type="Pfam" id="PF03372"/>
    </source>
</evidence>
<dbReference type="Proteomes" id="UP001185899">
    <property type="component" value="Unassembled WGS sequence"/>
</dbReference>
<comment type="caution">
    <text evidence="10">The sequence shown here is derived from an EMBL/GenBank/DDBJ whole genome shotgun (WGS) entry which is preliminary data.</text>
</comment>
<keyword evidence="6" id="KW-0378">Hydrolase</keyword>
<evidence type="ECO:0000313" key="10">
    <source>
        <dbReference type="EMBL" id="MDV6231253.1"/>
    </source>
</evidence>
<evidence type="ECO:0000256" key="2">
    <source>
        <dbReference type="ARBA" id="ARBA00001946"/>
    </source>
</evidence>
<evidence type="ECO:0000256" key="6">
    <source>
        <dbReference type="ARBA" id="ARBA00022801"/>
    </source>
</evidence>
<evidence type="ECO:0000256" key="4">
    <source>
        <dbReference type="ARBA" id="ARBA00022723"/>
    </source>
</evidence>
<keyword evidence="4" id="KW-0479">Metal-binding</keyword>
<name>A0ABU4AYD0_9NOCA</name>
<dbReference type="GO" id="GO:0004519">
    <property type="term" value="F:endonuclease activity"/>
    <property type="evidence" value="ECO:0007669"/>
    <property type="project" value="UniProtKB-KW"/>
</dbReference>